<dbReference type="Pfam" id="PF00383">
    <property type="entry name" value="dCMP_cyt_deam_1"/>
    <property type="match status" value="1"/>
</dbReference>
<dbReference type="InterPro" id="IPR016193">
    <property type="entry name" value="Cytidine_deaminase-like"/>
</dbReference>
<reference evidence="4" key="1">
    <citation type="journal article" date="2020" name="mSystems">
        <title>Genome- and Community-Level Interaction Insights into Carbon Utilization and Element Cycling Functions of Hydrothermarchaeota in Hydrothermal Sediment.</title>
        <authorList>
            <person name="Zhou Z."/>
            <person name="Liu Y."/>
            <person name="Xu W."/>
            <person name="Pan J."/>
            <person name="Luo Z.H."/>
            <person name="Li M."/>
        </authorList>
    </citation>
    <scope>NUCLEOTIDE SEQUENCE [LARGE SCALE GENOMIC DNA]</scope>
    <source>
        <strain evidence="4">SpSt-1224</strain>
    </source>
</reference>
<dbReference type="SUPFAM" id="SSF53927">
    <property type="entry name" value="Cytidine deaminase-like"/>
    <property type="match status" value="1"/>
</dbReference>
<evidence type="ECO:0000256" key="2">
    <source>
        <dbReference type="ARBA" id="ARBA00022833"/>
    </source>
</evidence>
<dbReference type="PROSITE" id="PS00903">
    <property type="entry name" value="CYT_DCMP_DEAMINASES_1"/>
    <property type="match status" value="1"/>
</dbReference>
<dbReference type="InterPro" id="IPR002125">
    <property type="entry name" value="CMP_dCMP_dom"/>
</dbReference>
<proteinExistence type="predicted"/>
<evidence type="ECO:0000256" key="1">
    <source>
        <dbReference type="ARBA" id="ARBA00022723"/>
    </source>
</evidence>
<organism evidence="4">
    <name type="scientific">Desulfurivibrio alkaliphilus</name>
    <dbReference type="NCBI Taxonomy" id="427923"/>
    <lineage>
        <taxon>Bacteria</taxon>
        <taxon>Pseudomonadati</taxon>
        <taxon>Thermodesulfobacteriota</taxon>
        <taxon>Desulfobulbia</taxon>
        <taxon>Desulfobulbales</taxon>
        <taxon>Desulfobulbaceae</taxon>
        <taxon>Desulfurivibrio</taxon>
    </lineage>
</organism>
<keyword evidence="1" id="KW-0479">Metal-binding</keyword>
<name>A0A7C2XPG4_9BACT</name>
<gene>
    <name evidence="4" type="ORF">ENN98_06545</name>
</gene>
<accession>A0A7C2XPG4</accession>
<dbReference type="Gene3D" id="3.40.140.10">
    <property type="entry name" value="Cytidine Deaminase, domain 2"/>
    <property type="match status" value="1"/>
</dbReference>
<comment type="caution">
    <text evidence="4">The sequence shown here is derived from an EMBL/GenBank/DDBJ whole genome shotgun (WGS) entry which is preliminary data.</text>
</comment>
<feature type="domain" description="CMP/dCMP-type deaminase" evidence="3">
    <location>
        <begin position="4"/>
        <end position="107"/>
    </location>
</feature>
<evidence type="ECO:0000259" key="3">
    <source>
        <dbReference type="PROSITE" id="PS51747"/>
    </source>
</evidence>
<dbReference type="AlphaFoldDB" id="A0A7C2XPG4"/>
<keyword evidence="2" id="KW-0862">Zinc</keyword>
<evidence type="ECO:0000313" key="4">
    <source>
        <dbReference type="EMBL" id="HET98336.1"/>
    </source>
</evidence>
<sequence length="107" mass="11093">MGFDQDAAYMKLALLEARKGLGKTSPNPCVGAVVVRRGRVVGKGWHRRAGTPHAEIHALTAAGAAVAGATLYVTLEPCNHHGRTPPCSEAIIAAGIARVVFALADPN</sequence>
<dbReference type="GO" id="GO:0008270">
    <property type="term" value="F:zinc ion binding"/>
    <property type="evidence" value="ECO:0007669"/>
    <property type="project" value="InterPro"/>
</dbReference>
<dbReference type="InterPro" id="IPR016192">
    <property type="entry name" value="APOBEC/CMP_deaminase_Zn-bd"/>
</dbReference>
<dbReference type="EMBL" id="DSDS01000147">
    <property type="protein sequence ID" value="HET98336.1"/>
    <property type="molecule type" value="Genomic_DNA"/>
</dbReference>
<feature type="non-terminal residue" evidence="4">
    <location>
        <position position="107"/>
    </location>
</feature>
<dbReference type="PANTHER" id="PTHR11079:SF162">
    <property type="entry name" value="RIBOFLAVIN BIOSYNTHESIS PROTEIN PYRD, CHLOROPLASTIC"/>
    <property type="match status" value="1"/>
</dbReference>
<dbReference type="PROSITE" id="PS51747">
    <property type="entry name" value="CYT_DCMP_DEAMINASES_2"/>
    <property type="match status" value="1"/>
</dbReference>
<protein>
    <submittedName>
        <fullName evidence="4">Riboflavin biosynthesis protein RibD</fullName>
    </submittedName>
</protein>
<dbReference type="Proteomes" id="UP000885986">
    <property type="component" value="Unassembled WGS sequence"/>
</dbReference>
<dbReference type="PANTHER" id="PTHR11079">
    <property type="entry name" value="CYTOSINE DEAMINASE FAMILY MEMBER"/>
    <property type="match status" value="1"/>
</dbReference>
<dbReference type="GO" id="GO:0008835">
    <property type="term" value="F:diaminohydroxyphosphoribosylaminopyrimidine deaminase activity"/>
    <property type="evidence" value="ECO:0007669"/>
    <property type="project" value="TreeGrafter"/>
</dbReference>